<comment type="caution">
    <text evidence="1">The sequence shown here is derived from an EMBL/GenBank/DDBJ whole genome shotgun (WGS) entry which is preliminary data.</text>
</comment>
<dbReference type="EMBL" id="JAHRIQ010003725">
    <property type="protein sequence ID" value="MEQ2222585.1"/>
    <property type="molecule type" value="Genomic_DNA"/>
</dbReference>
<gene>
    <name evidence="1" type="ORF">ILYODFUR_027858</name>
</gene>
<evidence type="ECO:0000313" key="2">
    <source>
        <dbReference type="Proteomes" id="UP001482620"/>
    </source>
</evidence>
<accession>A0ABV0SPS4</accession>
<feature type="non-terminal residue" evidence="1">
    <location>
        <position position="75"/>
    </location>
</feature>
<proteinExistence type="predicted"/>
<protein>
    <submittedName>
        <fullName evidence="1">Uncharacterized protein</fullName>
    </submittedName>
</protein>
<sequence>MGGVFKQDARVFVFSAQVNYLDFLRFTHLDPDSLYPWRPDFTHLLAILLFTFQDHFVNKTAFTDSVVLLSVLLYV</sequence>
<keyword evidence="2" id="KW-1185">Reference proteome</keyword>
<organism evidence="1 2">
    <name type="scientific">Ilyodon furcidens</name>
    <name type="common">goldbreast splitfin</name>
    <dbReference type="NCBI Taxonomy" id="33524"/>
    <lineage>
        <taxon>Eukaryota</taxon>
        <taxon>Metazoa</taxon>
        <taxon>Chordata</taxon>
        <taxon>Craniata</taxon>
        <taxon>Vertebrata</taxon>
        <taxon>Euteleostomi</taxon>
        <taxon>Actinopterygii</taxon>
        <taxon>Neopterygii</taxon>
        <taxon>Teleostei</taxon>
        <taxon>Neoteleostei</taxon>
        <taxon>Acanthomorphata</taxon>
        <taxon>Ovalentaria</taxon>
        <taxon>Atherinomorphae</taxon>
        <taxon>Cyprinodontiformes</taxon>
        <taxon>Goodeidae</taxon>
        <taxon>Ilyodon</taxon>
    </lineage>
</organism>
<reference evidence="1 2" key="1">
    <citation type="submission" date="2021-06" db="EMBL/GenBank/DDBJ databases">
        <authorList>
            <person name="Palmer J.M."/>
        </authorList>
    </citation>
    <scope>NUCLEOTIDE SEQUENCE [LARGE SCALE GENOMIC DNA]</scope>
    <source>
        <strain evidence="2">if_2019</strain>
        <tissue evidence="1">Muscle</tissue>
    </source>
</reference>
<evidence type="ECO:0000313" key="1">
    <source>
        <dbReference type="EMBL" id="MEQ2222585.1"/>
    </source>
</evidence>
<name>A0ABV0SPS4_9TELE</name>
<dbReference type="Proteomes" id="UP001482620">
    <property type="component" value="Unassembled WGS sequence"/>
</dbReference>